<dbReference type="GO" id="GO:0032040">
    <property type="term" value="C:small-subunit processome"/>
    <property type="evidence" value="ECO:0007669"/>
    <property type="project" value="InterPro"/>
</dbReference>
<evidence type="ECO:0000256" key="2">
    <source>
        <dbReference type="ARBA" id="ARBA00008105"/>
    </source>
</evidence>
<feature type="transmembrane region" description="Helical" evidence="5">
    <location>
        <begin position="20"/>
        <end position="49"/>
    </location>
</feature>
<dbReference type="InterPro" id="IPR007144">
    <property type="entry name" value="SSU_processome_Utp11"/>
</dbReference>
<name>A0A427AYF6_ENSVE</name>
<comment type="subcellular location">
    <subcellularLocation>
        <location evidence="1">Nucleus</location>
        <location evidence="1">Nucleolus</location>
    </subcellularLocation>
</comment>
<reference evidence="6 7" key="1">
    <citation type="journal article" date="2014" name="Agronomy (Basel)">
        <title>A Draft Genome Sequence for Ensete ventricosum, the Drought-Tolerant Tree Against Hunger.</title>
        <authorList>
            <person name="Harrison J."/>
            <person name="Moore K.A."/>
            <person name="Paszkiewicz K."/>
            <person name="Jones T."/>
            <person name="Grant M."/>
            <person name="Ambacheew D."/>
            <person name="Muzemil S."/>
            <person name="Studholme D.J."/>
        </authorList>
    </citation>
    <scope>NUCLEOTIDE SEQUENCE [LARGE SCALE GENOMIC DNA]</scope>
</reference>
<dbReference type="AlphaFoldDB" id="A0A427AYF6"/>
<accession>A0A427AYF6</accession>
<evidence type="ECO:0000313" key="6">
    <source>
        <dbReference type="EMBL" id="RRT81147.1"/>
    </source>
</evidence>
<dbReference type="EMBL" id="AMZH03000981">
    <property type="protein sequence ID" value="RRT81147.1"/>
    <property type="molecule type" value="Genomic_DNA"/>
</dbReference>
<comment type="caution">
    <text evidence="6">The sequence shown here is derived from an EMBL/GenBank/DDBJ whole genome shotgun (WGS) entry which is preliminary data.</text>
</comment>
<keyword evidence="5" id="KW-0812">Transmembrane</keyword>
<organism evidence="6 7">
    <name type="scientific">Ensete ventricosum</name>
    <name type="common">Abyssinian banana</name>
    <name type="synonym">Musa ensete</name>
    <dbReference type="NCBI Taxonomy" id="4639"/>
    <lineage>
        <taxon>Eukaryota</taxon>
        <taxon>Viridiplantae</taxon>
        <taxon>Streptophyta</taxon>
        <taxon>Embryophyta</taxon>
        <taxon>Tracheophyta</taxon>
        <taxon>Spermatophyta</taxon>
        <taxon>Magnoliopsida</taxon>
        <taxon>Liliopsida</taxon>
        <taxon>Zingiberales</taxon>
        <taxon>Musaceae</taxon>
        <taxon>Ensete</taxon>
    </lineage>
</organism>
<evidence type="ECO:0000313" key="7">
    <source>
        <dbReference type="Proteomes" id="UP000287651"/>
    </source>
</evidence>
<evidence type="ECO:0000256" key="3">
    <source>
        <dbReference type="ARBA" id="ARBA00022552"/>
    </source>
</evidence>
<dbReference type="PANTHER" id="PTHR12838">
    <property type="entry name" value="U3 SMALL NUCLEOLAR RNA-ASSOCIATED PROTEIN 11"/>
    <property type="match status" value="1"/>
</dbReference>
<comment type="similarity">
    <text evidence="2">Belongs to the UTP11 family.</text>
</comment>
<dbReference type="Pfam" id="PF03998">
    <property type="entry name" value="Utp11"/>
    <property type="match status" value="1"/>
</dbReference>
<keyword evidence="4" id="KW-0539">Nucleus</keyword>
<dbReference type="PANTHER" id="PTHR12838:SF0">
    <property type="entry name" value="U3 SMALL NUCLEOLAR RNA-ASSOCIATED PROTEIN 11-RELATED"/>
    <property type="match status" value="1"/>
</dbReference>
<gene>
    <name evidence="6" type="ORF">B296_00001476</name>
</gene>
<evidence type="ECO:0000256" key="1">
    <source>
        <dbReference type="ARBA" id="ARBA00004604"/>
    </source>
</evidence>
<keyword evidence="3" id="KW-0698">rRNA processing</keyword>
<dbReference type="GO" id="GO:0006364">
    <property type="term" value="P:rRNA processing"/>
    <property type="evidence" value="ECO:0007669"/>
    <property type="project" value="UniProtKB-KW"/>
</dbReference>
<keyword evidence="5" id="KW-0472">Membrane</keyword>
<dbReference type="Proteomes" id="UP000287651">
    <property type="component" value="Unassembled WGS sequence"/>
</dbReference>
<keyword evidence="5" id="KW-1133">Transmembrane helix</keyword>
<protein>
    <submittedName>
        <fullName evidence="6">Uncharacterized protein</fullName>
    </submittedName>
</protein>
<proteinExistence type="inferred from homology"/>
<sequence>MSSLRNAIPRRTHKERAQPYVNFLLLFLLFCFIILLPTLMIAIICACAYDSRERNKFGLLEKHKDYILRALAFHQKEDTLCEKHLLSPCRHEWYRSYQAVHTGPLVDRYMDCPLSGGIVNWGRSHPDFDRRLPLPVSIDRGRRKKRENKRKNMKI</sequence>
<evidence type="ECO:0000256" key="5">
    <source>
        <dbReference type="SAM" id="Phobius"/>
    </source>
</evidence>
<evidence type="ECO:0000256" key="4">
    <source>
        <dbReference type="ARBA" id="ARBA00023242"/>
    </source>
</evidence>